<sequence>MHYQDPVIFDQFCYQPVLNTNSQSTTTSLEKYTAPTFLLPAITPLRLLSTIINEIGSSNRKVCEASPVFVELQQNIIKMHTSVAIEAHSFVPNETSFQVTGSIQKVLSARTPGLSSVSSPRTILVKKDNVIDGDGQQYNVVRHYQTFVCIDRMVKTLKAVHIMLHGASPTTWSHPSGFPRARLFQENFGMKKAQEVRSDRVAFSTRIKQRLRKPVGFMHTQVYCPSYESAEKGRCGAFALHGTSLNEKPRCRWLEQREAQVALVNLRNLWCQATSLNIKGRMYQDMVRPCIAHAVIVCRRLLFSMPNSVWRKQKDGQSWRK</sequence>
<organism evidence="1 2">
    <name type="scientific">Opisthorchis viverrini</name>
    <name type="common">Southeast Asian liver fluke</name>
    <dbReference type="NCBI Taxonomy" id="6198"/>
    <lineage>
        <taxon>Eukaryota</taxon>
        <taxon>Metazoa</taxon>
        <taxon>Spiralia</taxon>
        <taxon>Lophotrochozoa</taxon>
        <taxon>Platyhelminthes</taxon>
        <taxon>Trematoda</taxon>
        <taxon>Digenea</taxon>
        <taxon>Opisthorchiida</taxon>
        <taxon>Opisthorchiata</taxon>
        <taxon>Opisthorchiidae</taxon>
        <taxon>Opisthorchis</taxon>
    </lineage>
</organism>
<dbReference type="KEGG" id="ovi:T265_14603"/>
<gene>
    <name evidence="1" type="ORF">T265_14603</name>
</gene>
<name>A0A074ZDA6_OPIVI</name>
<dbReference type="CTD" id="20328769"/>
<dbReference type="AlphaFoldDB" id="A0A074ZDA6"/>
<feature type="non-terminal residue" evidence="1">
    <location>
        <position position="321"/>
    </location>
</feature>
<proteinExistence type="predicted"/>
<dbReference type="EMBL" id="KL596842">
    <property type="protein sequence ID" value="KER23632.1"/>
    <property type="molecule type" value="Genomic_DNA"/>
</dbReference>
<evidence type="ECO:0000313" key="2">
    <source>
        <dbReference type="Proteomes" id="UP000054324"/>
    </source>
</evidence>
<dbReference type="Proteomes" id="UP000054324">
    <property type="component" value="Unassembled WGS sequence"/>
</dbReference>
<dbReference type="OrthoDB" id="10290689at2759"/>
<dbReference type="GeneID" id="20328769"/>
<protein>
    <submittedName>
        <fullName evidence="1">Uncharacterized protein</fullName>
    </submittedName>
</protein>
<accession>A0A074ZDA6</accession>
<evidence type="ECO:0000313" key="1">
    <source>
        <dbReference type="EMBL" id="KER23632.1"/>
    </source>
</evidence>
<keyword evidence="2" id="KW-1185">Reference proteome</keyword>
<dbReference type="RefSeq" id="XP_009172635.1">
    <property type="nucleotide sequence ID" value="XM_009174371.1"/>
</dbReference>
<reference evidence="1 2" key="1">
    <citation type="submission" date="2013-11" db="EMBL/GenBank/DDBJ databases">
        <title>Opisthorchis viverrini - life in the bile duct.</title>
        <authorList>
            <person name="Young N.D."/>
            <person name="Nagarajan N."/>
            <person name="Lin S.J."/>
            <person name="Korhonen P.K."/>
            <person name="Jex A.R."/>
            <person name="Hall R.S."/>
            <person name="Safavi-Hemami H."/>
            <person name="Kaewkong W."/>
            <person name="Bertrand D."/>
            <person name="Gao S."/>
            <person name="Seet Q."/>
            <person name="Wongkham S."/>
            <person name="Teh B.T."/>
            <person name="Wongkham C."/>
            <person name="Intapan P.M."/>
            <person name="Maleewong W."/>
            <person name="Yang X."/>
            <person name="Hu M."/>
            <person name="Wang Z."/>
            <person name="Hofmann A."/>
            <person name="Sternberg P.W."/>
            <person name="Tan P."/>
            <person name="Wang J."/>
            <person name="Gasser R.B."/>
        </authorList>
    </citation>
    <scope>NUCLEOTIDE SEQUENCE [LARGE SCALE GENOMIC DNA]</scope>
</reference>